<dbReference type="AlphaFoldDB" id="A0A268P0E3"/>
<dbReference type="Gene3D" id="3.40.630.30">
    <property type="match status" value="1"/>
</dbReference>
<sequence length="244" mass="27509">MNQLNDLYEPNWENTANKLMEYHVEALFVHDQHSRLLTINENLGPTVPAPAFFLGRTIDGKAVCRFRYDVADKTATRLQELSLEEPSISEFPAKPKYFAEYMALLHGQQYTMGPCYFVPRKVTPSLQVKSLTRENATNWLPHDFEWLIRELDVSQPCVALVHQNRAVSICRSVRITNFAHEAGIETLKEYRGNGFAPAVVAAWAIAVRKLGCLPLYSTLAENHSSQSVASKLGLAYYGSNFTIA</sequence>
<comment type="caution">
    <text evidence="1">The sequence shown here is derived from an EMBL/GenBank/DDBJ whole genome shotgun (WGS) entry which is preliminary data.</text>
</comment>
<organism evidence="1 2">
    <name type="scientific">Shouchella clausii</name>
    <name type="common">Alkalihalobacillus clausii</name>
    <dbReference type="NCBI Taxonomy" id="79880"/>
    <lineage>
        <taxon>Bacteria</taxon>
        <taxon>Bacillati</taxon>
        <taxon>Bacillota</taxon>
        <taxon>Bacilli</taxon>
        <taxon>Bacillales</taxon>
        <taxon>Bacillaceae</taxon>
        <taxon>Shouchella</taxon>
    </lineage>
</organism>
<evidence type="ECO:0000313" key="1">
    <source>
        <dbReference type="EMBL" id="PAE88760.1"/>
    </source>
</evidence>
<dbReference type="GO" id="GO:0016740">
    <property type="term" value="F:transferase activity"/>
    <property type="evidence" value="ECO:0007669"/>
    <property type="project" value="UniProtKB-KW"/>
</dbReference>
<dbReference type="InterPro" id="IPR027365">
    <property type="entry name" value="GNAT_acetyltra_YdfB-like"/>
</dbReference>
<reference evidence="1 2" key="1">
    <citation type="submission" date="2017-07" db="EMBL/GenBank/DDBJ databases">
        <title>Isolation and whole genome analysis of endospore-forming bacteria from heroin.</title>
        <authorList>
            <person name="Kalinowski J."/>
            <person name="Ahrens B."/>
            <person name="Al-Dilaimi A."/>
            <person name="Winkler A."/>
            <person name="Wibberg D."/>
            <person name="Schleenbecker U."/>
            <person name="Ruckert C."/>
            <person name="Wolfel R."/>
            <person name="Grass G."/>
        </authorList>
    </citation>
    <scope>NUCLEOTIDE SEQUENCE [LARGE SCALE GENOMIC DNA]</scope>
    <source>
        <strain evidence="1 2">7539</strain>
    </source>
</reference>
<dbReference type="InterPro" id="IPR016181">
    <property type="entry name" value="Acyl_CoA_acyltransferase"/>
</dbReference>
<protein>
    <submittedName>
        <fullName evidence="1">GNAT family N-acetyltransferase</fullName>
    </submittedName>
</protein>
<accession>A0A268P0E3</accession>
<gene>
    <name evidence="1" type="ORF">CHH72_10295</name>
</gene>
<proteinExistence type="predicted"/>
<dbReference type="RefSeq" id="WP_095326567.1">
    <property type="nucleotide sequence ID" value="NZ_JAUPFF010000001.1"/>
</dbReference>
<dbReference type="Proteomes" id="UP000216207">
    <property type="component" value="Unassembled WGS sequence"/>
</dbReference>
<name>A0A268P0E3_SHOCL</name>
<evidence type="ECO:0000313" key="2">
    <source>
        <dbReference type="Proteomes" id="UP000216207"/>
    </source>
</evidence>
<keyword evidence="1" id="KW-0808">Transferase</keyword>
<dbReference type="Pfam" id="PF12746">
    <property type="entry name" value="GNAT_acetyltran"/>
    <property type="match status" value="1"/>
</dbReference>
<dbReference type="SUPFAM" id="SSF55729">
    <property type="entry name" value="Acyl-CoA N-acyltransferases (Nat)"/>
    <property type="match status" value="1"/>
</dbReference>
<dbReference type="EMBL" id="NPCC01000012">
    <property type="protein sequence ID" value="PAE88760.1"/>
    <property type="molecule type" value="Genomic_DNA"/>
</dbReference>